<dbReference type="Pfam" id="PF17171">
    <property type="entry name" value="GST_C_6"/>
    <property type="match status" value="1"/>
</dbReference>
<dbReference type="CDD" id="cd03193">
    <property type="entry name" value="GST_C_Metaxin"/>
    <property type="match status" value="1"/>
</dbReference>
<dbReference type="PANTHER" id="PTHR12289">
    <property type="entry name" value="METAXIN RELATED"/>
    <property type="match status" value="1"/>
</dbReference>
<dbReference type="Proteomes" id="UP000887565">
    <property type="component" value="Unplaced"/>
</dbReference>
<evidence type="ECO:0000256" key="1">
    <source>
        <dbReference type="SAM" id="MobiDB-lite"/>
    </source>
</evidence>
<feature type="compositionally biased region" description="Basic and acidic residues" evidence="1">
    <location>
        <begin position="352"/>
        <end position="373"/>
    </location>
</feature>
<dbReference type="OMA" id="YENICSW"/>
<evidence type="ECO:0000313" key="3">
    <source>
        <dbReference type="Proteomes" id="UP000887565"/>
    </source>
</evidence>
<dbReference type="WBParaSite" id="nRc.2.0.1.t36453-RA">
    <property type="protein sequence ID" value="nRc.2.0.1.t36453-RA"/>
    <property type="gene ID" value="nRc.2.0.1.g36453"/>
</dbReference>
<dbReference type="InterPro" id="IPR050931">
    <property type="entry name" value="Mito_Protein_Transport_Metaxin"/>
</dbReference>
<evidence type="ECO:0000259" key="2">
    <source>
        <dbReference type="Pfam" id="PF17171"/>
    </source>
</evidence>
<feature type="region of interest" description="Disordered" evidence="1">
    <location>
        <begin position="282"/>
        <end position="385"/>
    </location>
</feature>
<dbReference type="AlphaFoldDB" id="A0A915KCF4"/>
<evidence type="ECO:0000313" key="4">
    <source>
        <dbReference type="WBParaSite" id="nRc.2.0.1.t36453-RA"/>
    </source>
</evidence>
<dbReference type="InterPro" id="IPR036282">
    <property type="entry name" value="Glutathione-S-Trfase_C_sf"/>
</dbReference>
<feature type="region of interest" description="Disordered" evidence="1">
    <location>
        <begin position="1"/>
        <end position="40"/>
    </location>
</feature>
<reference evidence="4" key="1">
    <citation type="submission" date="2022-11" db="UniProtKB">
        <authorList>
            <consortium name="WormBaseParasite"/>
        </authorList>
    </citation>
    <scope>IDENTIFICATION</scope>
</reference>
<dbReference type="GO" id="GO:0005737">
    <property type="term" value="C:cytoplasm"/>
    <property type="evidence" value="ECO:0007669"/>
    <property type="project" value="TreeGrafter"/>
</dbReference>
<dbReference type="PANTHER" id="PTHR12289:SF41">
    <property type="entry name" value="FAILED AXON CONNECTIONS-RELATED"/>
    <property type="match status" value="1"/>
</dbReference>
<keyword evidence="3" id="KW-1185">Reference proteome</keyword>
<name>A0A915KCF4_ROMCU</name>
<proteinExistence type="predicted"/>
<dbReference type="InterPro" id="IPR033468">
    <property type="entry name" value="Metaxin_GST"/>
</dbReference>
<organism evidence="3 4">
    <name type="scientific">Romanomermis culicivorax</name>
    <name type="common">Nematode worm</name>
    <dbReference type="NCBI Taxonomy" id="13658"/>
    <lineage>
        <taxon>Eukaryota</taxon>
        <taxon>Metazoa</taxon>
        <taxon>Ecdysozoa</taxon>
        <taxon>Nematoda</taxon>
        <taxon>Enoplea</taxon>
        <taxon>Dorylaimia</taxon>
        <taxon>Mermithida</taxon>
        <taxon>Mermithoidea</taxon>
        <taxon>Mermithidae</taxon>
        <taxon>Romanomermis</taxon>
    </lineage>
</organism>
<accession>A0A915KCF4</accession>
<feature type="compositionally biased region" description="Polar residues" evidence="1">
    <location>
        <begin position="342"/>
        <end position="351"/>
    </location>
</feature>
<protein>
    <recommendedName>
        <fullName evidence="2">Metaxin glutathione S-transferase domain-containing protein</fullName>
    </recommendedName>
</protein>
<dbReference type="SUPFAM" id="SSF47616">
    <property type="entry name" value="GST C-terminal domain-like"/>
    <property type="match status" value="1"/>
</dbReference>
<feature type="domain" description="Metaxin glutathione S-transferase" evidence="2">
    <location>
        <begin position="204"/>
        <end position="274"/>
    </location>
</feature>
<sequence length="385" mass="42942">MVKTKKPEAPATEVANQQETTENVKDITTAPPPPPKENSEENVVYVFNSRKTEHIPTLSPECLAIETLLRFKKINYKYATNDKNVDKIHGEPIILLNQKEYVGFDKIEDALQTVVAQQAEPVIFPELVADQEADCQAYVYALVDTVLYQLLHHSRNKHTSSNAAEDIIKRVKSGFQRLFKATKEDDRLTKLKPEQLAEVLKDGIKAVANYLQRGGIDKTYFFGDKPTKHDAILFGNLAQFLYEPPTLNGGSTTDFSLKGILAEDNKLVTYLEKIKETYWPDWSDRCSKPPPPTATPSKRGTFRKSKSEQQHVVSAAATTPAAVNATQPTTPPENGVNGIEKVTTNGTSNENGESKEAEKKEYENGDEIKKIDDNIISPLPELKAE</sequence>
<feature type="compositionally biased region" description="Low complexity" evidence="1">
    <location>
        <begin position="315"/>
        <end position="328"/>
    </location>
</feature>